<dbReference type="CDD" id="cd22744">
    <property type="entry name" value="OTU"/>
    <property type="match status" value="1"/>
</dbReference>
<dbReference type="GO" id="GO:0015074">
    <property type="term" value="P:DNA integration"/>
    <property type="evidence" value="ECO:0007669"/>
    <property type="project" value="InterPro"/>
</dbReference>
<evidence type="ECO:0000313" key="10">
    <source>
        <dbReference type="Proteomes" id="UP000694843"/>
    </source>
</evidence>
<dbReference type="GO" id="GO:0042575">
    <property type="term" value="C:DNA polymerase complex"/>
    <property type="evidence" value="ECO:0007669"/>
    <property type="project" value="UniProtKB-ARBA"/>
</dbReference>
<dbReference type="Gene3D" id="3.30.420.10">
    <property type="entry name" value="Ribonuclease H-like superfamily/Ribonuclease H"/>
    <property type="match status" value="1"/>
</dbReference>
<dbReference type="InterPro" id="IPR001995">
    <property type="entry name" value="Peptidase_A2_cat"/>
</dbReference>
<dbReference type="PROSITE" id="PS50175">
    <property type="entry name" value="ASP_PROT_RETROV"/>
    <property type="match status" value="1"/>
</dbReference>
<keyword evidence="4" id="KW-0540">Nuclease</keyword>
<evidence type="ECO:0000256" key="6">
    <source>
        <dbReference type="ARBA" id="ARBA00022801"/>
    </source>
</evidence>
<sequence length="1004" mass="114188">MDTAFETLKQKLAEEVTLAFPDYSEQADELELFVDASGTGAGACLMQKQQGNYKTIAYSSTTFSDTQCRYSTIERELEAIRWGIKTFRAFLFGVKFVLYTDHKPLLYLQNMSRENSRLMRTINELAEYDFTIRYRPGTQNEAADALSRLSHDRPTDKQHSRWANSSELPGNLKLAEKVDGGGNSLFVSLFILLKDLAINEETLILPEDHASLREHLVEHLLASPEKFKIKLDKLKRRQLKLMKNVGELPCEEIILAASDLYNVEIWVHHGMTSPVIYKSDNLTEDHQIMHLQCISGIHYNPVEERNLPANKMSKVNIKLKNINQPYTLETMKPSGKRTEVEEDSDEENKIKLAINIQIATCNHTSLEGRYSASIGEEAFCCIIDTGSQVSVISKDLWERIYKANTNLVFEEGQEKSLGGIGSNLTEILGIVKLKPKLMEIDIKEDTPFAVIETSAMPCCCILGANFLNRNNIILDFRSKSVYKGCGTQTDQSFLMNKHIRSKTGSEFLGHISTNDKNISSDSDHSTNYPEIDEVMPKIKYTISEEELKIIQNKDESLKELKEMITMNKDIKDWKLSTLNQYKRHKKNLRVHLDILVRDTGNTQSIVIPFALMVEVVHKTHLQLAHIGRHKLVDLVLRNFWHPALDKVARDICASCYHCQLFKTSRMIAIPPTLKIETSYPFELVAIDVMLLPKSSRNNIAVVVAVDHFSKWLVAVPLRDKKASTVTKAFTENILPTFAGIPDRVLSDNGVEFKSSEFNEVLENNNITHIYSTPYKASSNGCVERCNRSIIQLLKGLVQEKPRTWDLHLPKALMIHNHTVHSQLGMSPSQCILHTTHPSDKKLPIKNKVIETWKEGNPKFAPFSLGQLVLKKIQRKGHSLGHKLSERFEGPFRVVKVQSNELTYELQKENDNQEDKITYKAHYRQLKAFKTIPEYLKKYVSNECNDSKRMKRDHSSDTLAEGLGATYDFSSECSDTSTDDHNEGKLSVSPNRLESSSIVPIMFCT</sequence>
<keyword evidence="2" id="KW-0808">Transferase</keyword>
<feature type="domain" description="Peptidase A2" evidence="8">
    <location>
        <begin position="379"/>
        <end position="422"/>
    </location>
</feature>
<organism evidence="10 11">
    <name type="scientific">Hyalella azteca</name>
    <name type="common">Amphipod</name>
    <dbReference type="NCBI Taxonomy" id="294128"/>
    <lineage>
        <taxon>Eukaryota</taxon>
        <taxon>Metazoa</taxon>
        <taxon>Ecdysozoa</taxon>
        <taxon>Arthropoda</taxon>
        <taxon>Crustacea</taxon>
        <taxon>Multicrustacea</taxon>
        <taxon>Malacostraca</taxon>
        <taxon>Eumalacostraca</taxon>
        <taxon>Peracarida</taxon>
        <taxon>Amphipoda</taxon>
        <taxon>Senticaudata</taxon>
        <taxon>Talitrida</taxon>
        <taxon>Talitroidea</taxon>
        <taxon>Hyalellidae</taxon>
        <taxon>Hyalella</taxon>
    </lineage>
</organism>
<dbReference type="Pfam" id="PF00665">
    <property type="entry name" value="rve"/>
    <property type="match status" value="1"/>
</dbReference>
<dbReference type="Gene3D" id="3.90.70.80">
    <property type="match status" value="1"/>
</dbReference>
<dbReference type="OMA" id="WIKECEN"/>
<dbReference type="InterPro" id="IPR001584">
    <property type="entry name" value="Integrase_cat-core"/>
</dbReference>
<dbReference type="GO" id="GO:0003964">
    <property type="term" value="F:RNA-directed DNA polymerase activity"/>
    <property type="evidence" value="ECO:0007669"/>
    <property type="project" value="UniProtKB-KW"/>
</dbReference>
<feature type="domain" description="Integrase catalytic" evidence="9">
    <location>
        <begin position="676"/>
        <end position="835"/>
    </location>
</feature>
<dbReference type="Proteomes" id="UP000694843">
    <property type="component" value="Unplaced"/>
</dbReference>
<keyword evidence="3" id="KW-0548">Nucleotidyltransferase</keyword>
<dbReference type="Gene3D" id="3.10.20.370">
    <property type="match status" value="1"/>
</dbReference>
<evidence type="ECO:0000259" key="9">
    <source>
        <dbReference type="PROSITE" id="PS50994"/>
    </source>
</evidence>
<dbReference type="GO" id="GO:0006508">
    <property type="term" value="P:proteolysis"/>
    <property type="evidence" value="ECO:0007669"/>
    <property type="project" value="InterPro"/>
</dbReference>
<dbReference type="SUPFAM" id="SSF50630">
    <property type="entry name" value="Acid proteases"/>
    <property type="match status" value="1"/>
</dbReference>
<dbReference type="InterPro" id="IPR041373">
    <property type="entry name" value="RT_RNaseH"/>
</dbReference>
<dbReference type="InterPro" id="IPR001969">
    <property type="entry name" value="Aspartic_peptidase_AS"/>
</dbReference>
<evidence type="ECO:0000313" key="11">
    <source>
        <dbReference type="RefSeq" id="XP_047740946.1"/>
    </source>
</evidence>
<dbReference type="InterPro" id="IPR012337">
    <property type="entry name" value="RNaseH-like_sf"/>
</dbReference>
<evidence type="ECO:0000256" key="1">
    <source>
        <dbReference type="ARBA" id="ARBA00012493"/>
    </source>
</evidence>
<dbReference type="GO" id="GO:0003676">
    <property type="term" value="F:nucleic acid binding"/>
    <property type="evidence" value="ECO:0007669"/>
    <property type="project" value="InterPro"/>
</dbReference>
<dbReference type="KEGG" id="hazt:125179330"/>
<evidence type="ECO:0000256" key="5">
    <source>
        <dbReference type="ARBA" id="ARBA00022759"/>
    </source>
</evidence>
<dbReference type="InterPro" id="IPR043502">
    <property type="entry name" value="DNA/RNA_pol_sf"/>
</dbReference>
<evidence type="ECO:0000256" key="4">
    <source>
        <dbReference type="ARBA" id="ARBA00022722"/>
    </source>
</evidence>
<dbReference type="Pfam" id="PF17917">
    <property type="entry name" value="RT_RNaseH"/>
    <property type="match status" value="1"/>
</dbReference>
<dbReference type="CDD" id="cd09274">
    <property type="entry name" value="RNase_HI_RT_Ty3"/>
    <property type="match status" value="1"/>
</dbReference>
<gene>
    <name evidence="11" type="primary">LOC125179330</name>
</gene>
<protein>
    <recommendedName>
        <fullName evidence="1">RNA-directed DNA polymerase</fullName>
        <ecNumber evidence="1">2.7.7.49</ecNumber>
    </recommendedName>
</protein>
<dbReference type="Pfam" id="PF17921">
    <property type="entry name" value="Integrase_H2C2"/>
    <property type="match status" value="1"/>
</dbReference>
<dbReference type="AlphaFoldDB" id="A0A979FX11"/>
<dbReference type="FunFam" id="3.10.20.370:FF:000001">
    <property type="entry name" value="Retrovirus-related Pol polyprotein from transposon 17.6-like protein"/>
    <property type="match status" value="1"/>
</dbReference>
<dbReference type="InterPro" id="IPR021109">
    <property type="entry name" value="Peptidase_aspartic_dom_sf"/>
</dbReference>
<dbReference type="PANTHER" id="PTHR37984:SF5">
    <property type="entry name" value="PROTEIN NYNRIN-LIKE"/>
    <property type="match status" value="1"/>
</dbReference>
<accession>A0A979FX11</accession>
<evidence type="ECO:0000259" key="8">
    <source>
        <dbReference type="PROSITE" id="PS50175"/>
    </source>
</evidence>
<dbReference type="PROSITE" id="PS00141">
    <property type="entry name" value="ASP_PROTEASE"/>
    <property type="match status" value="1"/>
</dbReference>
<dbReference type="OrthoDB" id="6731322at2759"/>
<evidence type="ECO:0000256" key="2">
    <source>
        <dbReference type="ARBA" id="ARBA00022679"/>
    </source>
</evidence>
<dbReference type="InterPro" id="IPR036397">
    <property type="entry name" value="RNaseH_sf"/>
</dbReference>
<reference evidence="11" key="1">
    <citation type="submission" date="2025-08" db="UniProtKB">
        <authorList>
            <consortium name="RefSeq"/>
        </authorList>
    </citation>
    <scope>IDENTIFICATION</scope>
    <source>
        <tissue evidence="11">Whole organism</tissue>
    </source>
</reference>
<keyword evidence="10" id="KW-1185">Reference proteome</keyword>
<proteinExistence type="predicted"/>
<dbReference type="RefSeq" id="XP_047740946.1">
    <property type="nucleotide sequence ID" value="XM_047884990.1"/>
</dbReference>
<dbReference type="EC" id="2.7.7.49" evidence="1"/>
<dbReference type="SUPFAM" id="SSF53098">
    <property type="entry name" value="Ribonuclease H-like"/>
    <property type="match status" value="1"/>
</dbReference>
<keyword evidence="6" id="KW-0378">Hydrolase</keyword>
<dbReference type="GeneID" id="125179330"/>
<evidence type="ECO:0000256" key="3">
    <source>
        <dbReference type="ARBA" id="ARBA00022695"/>
    </source>
</evidence>
<dbReference type="SUPFAM" id="SSF56672">
    <property type="entry name" value="DNA/RNA polymerases"/>
    <property type="match status" value="1"/>
</dbReference>
<dbReference type="Gene3D" id="2.40.70.10">
    <property type="entry name" value="Acid Proteases"/>
    <property type="match status" value="1"/>
</dbReference>
<dbReference type="GO" id="GO:0004190">
    <property type="term" value="F:aspartic-type endopeptidase activity"/>
    <property type="evidence" value="ECO:0007669"/>
    <property type="project" value="InterPro"/>
</dbReference>
<evidence type="ECO:0000256" key="7">
    <source>
        <dbReference type="ARBA" id="ARBA00022918"/>
    </source>
</evidence>
<dbReference type="InterPro" id="IPR041588">
    <property type="entry name" value="Integrase_H2C2"/>
</dbReference>
<dbReference type="CDD" id="cd00303">
    <property type="entry name" value="retropepsin_like"/>
    <property type="match status" value="1"/>
</dbReference>
<name>A0A979FX11_HYAAZ</name>
<keyword evidence="5" id="KW-0255">Endonuclease</keyword>
<dbReference type="InterPro" id="IPR050951">
    <property type="entry name" value="Retrovirus_Pol_polyprotein"/>
</dbReference>
<dbReference type="GO" id="GO:0004519">
    <property type="term" value="F:endonuclease activity"/>
    <property type="evidence" value="ECO:0007669"/>
    <property type="project" value="UniProtKB-KW"/>
</dbReference>
<dbReference type="PANTHER" id="PTHR37984">
    <property type="entry name" value="PROTEIN CBG26694"/>
    <property type="match status" value="1"/>
</dbReference>
<dbReference type="Gene3D" id="1.10.340.70">
    <property type="match status" value="1"/>
</dbReference>
<keyword evidence="7" id="KW-0695">RNA-directed DNA polymerase</keyword>
<dbReference type="PROSITE" id="PS50994">
    <property type="entry name" value="INTEGRASE"/>
    <property type="match status" value="1"/>
</dbReference>